<gene>
    <name evidence="3" type="primary">LOC136087889</name>
</gene>
<dbReference type="Proteomes" id="UP001652625">
    <property type="component" value="Chromosome 12"/>
</dbReference>
<dbReference type="InterPro" id="IPR025398">
    <property type="entry name" value="DUF4371"/>
</dbReference>
<evidence type="ECO:0000259" key="1">
    <source>
        <dbReference type="SMART" id="SM00597"/>
    </source>
</evidence>
<dbReference type="PANTHER" id="PTHR45749:SF33">
    <property type="entry name" value="ZINC FINGER MYM-TYPE PROTEIN 1"/>
    <property type="match status" value="1"/>
</dbReference>
<dbReference type="SMART" id="SM00597">
    <property type="entry name" value="ZnF_TTF"/>
    <property type="match status" value="1"/>
</dbReference>
<dbReference type="InterPro" id="IPR006580">
    <property type="entry name" value="Znf_TTF"/>
</dbReference>
<evidence type="ECO:0000313" key="2">
    <source>
        <dbReference type="Proteomes" id="UP001652625"/>
    </source>
</evidence>
<organism evidence="2 3">
    <name type="scientific">Hydra vulgaris</name>
    <name type="common">Hydra</name>
    <name type="synonym">Hydra attenuata</name>
    <dbReference type="NCBI Taxonomy" id="6087"/>
    <lineage>
        <taxon>Eukaryota</taxon>
        <taxon>Metazoa</taxon>
        <taxon>Cnidaria</taxon>
        <taxon>Hydrozoa</taxon>
        <taxon>Hydroidolina</taxon>
        <taxon>Anthoathecata</taxon>
        <taxon>Aplanulata</taxon>
        <taxon>Hydridae</taxon>
        <taxon>Hydra</taxon>
    </lineage>
</organism>
<dbReference type="PANTHER" id="PTHR45749">
    <property type="match status" value="1"/>
</dbReference>
<dbReference type="Pfam" id="PF05699">
    <property type="entry name" value="Dimer_Tnp_hAT"/>
    <property type="match status" value="1"/>
</dbReference>
<feature type="domain" description="TTF-type" evidence="1">
    <location>
        <begin position="145"/>
        <end position="238"/>
    </location>
</feature>
<sequence>MKRTYPSGASKLKISKVKKAALQKGRQTLFDVGITTTPKTSDALYTSSTKQKYDGSIQSFVSGYSAGSIEKLATFEDCQINGSDNTSTRTTSSDGPALLQPFDIGEFETENFSPSQLEKFVMAGHIPFPLDMPKDNGNHIFPMSVLKSRMPNGESFSRDWLVFSPAKTALFCFPCRLFLPRNQLPHMTSSLAMIGGWGYEKKWKNLISRIPEHEHSKIHKQCYIQWLELEARMKTDQSIEHLMNRQILNEADTWRKILERILDVILFLGERGLAIRGKSDLIGYSHNGNFLGLLELISHYDAILKEHVIKVKQSQDKDQRLQAHYLSNRSQNEFIGLCAAEVRRQIIEECKSAKYFSIMVDATPNVSHTEQSSFVIRYVHEKEPGKFLIEERFLIFADCAKKTGSDIAELILETLETLKICFEDCRGQGYDNGVNMSGKYKGVQAILQKKNPLSVFSPCGCHSLNLCGQNAASSCTDAETFFGTVQTVYTIFSASPQRWKILQKRLHGVSLHGQSGTRRTERLDSIRPFYNHLSQIIESLKEVKSLNLTPKAKTEIRGALKYMSSFKCVLMSGIWLKVLTLIDRCNQVIQARKATIDIEVENIEALISQLKSVREEWPTTLEEAKLVADVAKISSEFPIHRKVKRKSFFGEQIKGDEQITELTEAESGEEATFRRTVFYHIFDSVIGGLTARFTAIQEILSIFSFLWKYQKLSEAEIKSACSHFSQKYSCDVTENELTEELLHIKQIHTANFGKEPLAPFDLLNRISEMKLGELFRNIVIALRIFALIPVTVASSERSFSKLKLIKNFLRSTMGQERTSDLAILSIECLLAKNIDFDDVIEKFAKQKTRKIIL</sequence>
<keyword evidence="2" id="KW-1185">Reference proteome</keyword>
<name>A0ABM4D071_HYDVU</name>
<dbReference type="SUPFAM" id="SSF53098">
    <property type="entry name" value="Ribonuclease H-like"/>
    <property type="match status" value="1"/>
</dbReference>
<dbReference type="Pfam" id="PF14291">
    <property type="entry name" value="DUF4371"/>
    <property type="match status" value="1"/>
</dbReference>
<protein>
    <submittedName>
        <fullName evidence="3">Zinc finger MYM-type protein 1-like</fullName>
    </submittedName>
</protein>
<accession>A0ABM4D071</accession>
<dbReference type="InterPro" id="IPR012337">
    <property type="entry name" value="RNaseH-like_sf"/>
</dbReference>
<dbReference type="InterPro" id="IPR008906">
    <property type="entry name" value="HATC_C_dom"/>
</dbReference>
<dbReference type="RefSeq" id="XP_065667581.1">
    <property type="nucleotide sequence ID" value="XM_065811509.1"/>
</dbReference>
<dbReference type="GeneID" id="136087889"/>
<proteinExistence type="predicted"/>
<reference evidence="3" key="1">
    <citation type="submission" date="2025-08" db="UniProtKB">
        <authorList>
            <consortium name="RefSeq"/>
        </authorList>
    </citation>
    <scope>IDENTIFICATION</scope>
</reference>
<evidence type="ECO:0000313" key="3">
    <source>
        <dbReference type="RefSeq" id="XP_065667581.1"/>
    </source>
</evidence>